<evidence type="ECO:0000256" key="3">
    <source>
        <dbReference type="PROSITE-ProRule" id="PRU00339"/>
    </source>
</evidence>
<dbReference type="PANTHER" id="PTHR46082">
    <property type="entry name" value="ATP/GTP-BINDING PROTEIN-RELATED"/>
    <property type="match status" value="1"/>
</dbReference>
<name>A0A1U7N778_9CYAN</name>
<dbReference type="GO" id="GO:0004672">
    <property type="term" value="F:protein kinase activity"/>
    <property type="evidence" value="ECO:0007669"/>
    <property type="project" value="InterPro"/>
</dbReference>
<dbReference type="CDD" id="cd14014">
    <property type="entry name" value="STKc_PknB_like"/>
    <property type="match status" value="1"/>
</dbReference>
<dbReference type="Gene3D" id="3.30.200.20">
    <property type="entry name" value="Phosphorylase Kinase, domain 1"/>
    <property type="match status" value="1"/>
</dbReference>
<gene>
    <name evidence="7" type="ORF">BJP37_25045</name>
</gene>
<dbReference type="Gene3D" id="1.10.510.10">
    <property type="entry name" value="Transferase(Phosphotransferase) domain 1"/>
    <property type="match status" value="1"/>
</dbReference>
<reference evidence="7 8" key="1">
    <citation type="submission" date="2016-10" db="EMBL/GenBank/DDBJ databases">
        <title>Comparative genomics uncovers the prolific and rare metabolic potential of the cyanobacterial genus Moorea.</title>
        <authorList>
            <person name="Leao T."/>
            <person name="Castelao G."/>
            <person name="Korobeynikov A."/>
            <person name="Monroe E.A."/>
            <person name="Podell S."/>
            <person name="Glukhov E."/>
            <person name="Allen E."/>
            <person name="Gerwick W.H."/>
            <person name="Gerwick L."/>
        </authorList>
    </citation>
    <scope>NUCLEOTIDE SEQUENCE [LARGE SCALE GENOMIC DNA]</scope>
    <source>
        <strain evidence="7 8">PNG5-198</strain>
    </source>
</reference>
<evidence type="ECO:0000256" key="4">
    <source>
        <dbReference type="PROSITE-ProRule" id="PRU10141"/>
    </source>
</evidence>
<dbReference type="Gene3D" id="1.25.40.10">
    <property type="entry name" value="Tetratricopeptide repeat domain"/>
    <property type="match status" value="2"/>
</dbReference>
<dbReference type="InterPro" id="IPR019734">
    <property type="entry name" value="TPR_rpt"/>
</dbReference>
<dbReference type="RefSeq" id="WP_075903254.1">
    <property type="nucleotide sequence ID" value="NZ_MKZS01000001.1"/>
</dbReference>
<dbReference type="InterPro" id="IPR017441">
    <property type="entry name" value="Protein_kinase_ATP_BS"/>
</dbReference>
<dbReference type="SUPFAM" id="SSF48452">
    <property type="entry name" value="TPR-like"/>
    <property type="match status" value="2"/>
</dbReference>
<dbReference type="PROSITE" id="PS00108">
    <property type="entry name" value="PROTEIN_KINASE_ST"/>
    <property type="match status" value="1"/>
</dbReference>
<keyword evidence="3" id="KW-0802">TPR repeat</keyword>
<dbReference type="Pfam" id="PF00069">
    <property type="entry name" value="Pkinase"/>
    <property type="match status" value="1"/>
</dbReference>
<evidence type="ECO:0000313" key="7">
    <source>
        <dbReference type="EMBL" id="OLT61807.1"/>
    </source>
</evidence>
<dbReference type="PROSITE" id="PS00107">
    <property type="entry name" value="PROTEIN_KINASE_ATP"/>
    <property type="match status" value="1"/>
</dbReference>
<dbReference type="Proteomes" id="UP000186657">
    <property type="component" value="Unassembled WGS sequence"/>
</dbReference>
<sequence length="769" mass="85413">MLEQIGPYRILQSLGRGAYGEVYLAEQAEPTRPVALKVLRSEAADADARARLVHEARTLARLEHDGIARVYEAGRFDPAGGRVLDVDEPGGEPFIAMQYVEGTSIVDHTGERGLSIRERLQLVARVAEAVQHAHQRGVLHRDLKPANILVDGNGRPVVVDFGIARWVDPELQVTRRTEVGELLGTLPYMSPEQVRADPEALDTRSDVYSLGVVLYELLAGELPHSFERTSIPEMLRRIAEEVPQPLSRKVASLDDDIERIVAKALAKDKGERYEGMNEFAGDLRRFLAGEPIQARPPSVRYLLVRYAATHRPLVAAVAAGLVALLIGLAGTTYWAVRAQRAQARAEQQAAARSEVAEFLVELFAAARPENAQGESVSARTLLDRGQERIEQELAGQPEVRASLQDAMGRAYWKLGLPGEALPLVEEAFAQRLERFGHDHPDTLEARSSVGVMLWESGDYEGAEPVLTEVLAARRRVLGSRHPDTLSSLNNLGLMHMARGRHDDARDVFDESLRLRREVFDADAPEVLLAMDNLANAQLARSELKPAESLYVDVLAARRRVLGEDHPDTLRSMNNLAALQYRKQEFAAAAETYAACLESQSRVVGEDHPDTIRTAGNLAEIYRQLGKAEQAEPLFARVLDFQRRELGVRHQDTLVTMNNLAELYRGMERWHPAEALFVETIAIKTELYGADHPDTAFTTHNLACLRRDTGALEEARRLFQRAQDSLEGAFGADHPYVAINLEEYALLMRRLGDSATAEVYEKRVAAIRAN</sequence>
<dbReference type="PANTHER" id="PTHR46082:SF6">
    <property type="entry name" value="AAA+ ATPASE DOMAIN-CONTAINING PROTEIN-RELATED"/>
    <property type="match status" value="1"/>
</dbReference>
<keyword evidence="5" id="KW-0472">Membrane</keyword>
<keyword evidence="2 4" id="KW-0067">ATP-binding</keyword>
<dbReference type="InterPro" id="IPR008271">
    <property type="entry name" value="Ser/Thr_kinase_AS"/>
</dbReference>
<evidence type="ECO:0000313" key="8">
    <source>
        <dbReference type="Proteomes" id="UP000186657"/>
    </source>
</evidence>
<dbReference type="GO" id="GO:0005524">
    <property type="term" value="F:ATP binding"/>
    <property type="evidence" value="ECO:0007669"/>
    <property type="project" value="UniProtKB-UniRule"/>
</dbReference>
<feature type="repeat" description="TPR" evidence="3">
    <location>
        <begin position="485"/>
        <end position="518"/>
    </location>
</feature>
<protein>
    <recommendedName>
        <fullName evidence="6">Protein kinase domain-containing protein</fullName>
    </recommendedName>
</protein>
<feature type="transmembrane region" description="Helical" evidence="5">
    <location>
        <begin position="313"/>
        <end position="336"/>
    </location>
</feature>
<keyword evidence="5" id="KW-1133">Transmembrane helix</keyword>
<evidence type="ECO:0000259" key="6">
    <source>
        <dbReference type="PROSITE" id="PS50011"/>
    </source>
</evidence>
<comment type="caution">
    <text evidence="7">The sequence shown here is derived from an EMBL/GenBank/DDBJ whole genome shotgun (WGS) entry which is preliminary data.</text>
</comment>
<dbReference type="PROSITE" id="PS50005">
    <property type="entry name" value="TPR"/>
    <property type="match status" value="1"/>
</dbReference>
<dbReference type="AlphaFoldDB" id="A0A1U7N778"/>
<dbReference type="PRINTS" id="PR00381">
    <property type="entry name" value="KINESINLIGHT"/>
</dbReference>
<keyword evidence="5" id="KW-0812">Transmembrane</keyword>
<dbReference type="InterPro" id="IPR011990">
    <property type="entry name" value="TPR-like_helical_dom_sf"/>
</dbReference>
<proteinExistence type="predicted"/>
<evidence type="ECO:0000256" key="2">
    <source>
        <dbReference type="ARBA" id="ARBA00022840"/>
    </source>
</evidence>
<dbReference type="InterPro" id="IPR011009">
    <property type="entry name" value="Kinase-like_dom_sf"/>
</dbReference>
<organism evidence="7 8">
    <name type="scientific">Moorena bouillonii PNG</name>
    <dbReference type="NCBI Taxonomy" id="568701"/>
    <lineage>
        <taxon>Bacteria</taxon>
        <taxon>Bacillati</taxon>
        <taxon>Cyanobacteriota</taxon>
        <taxon>Cyanophyceae</taxon>
        <taxon>Coleofasciculales</taxon>
        <taxon>Coleofasciculaceae</taxon>
        <taxon>Moorena</taxon>
    </lineage>
</organism>
<keyword evidence="8" id="KW-1185">Reference proteome</keyword>
<dbReference type="SMART" id="SM00220">
    <property type="entry name" value="S_TKc"/>
    <property type="match status" value="1"/>
</dbReference>
<dbReference type="SMART" id="SM00028">
    <property type="entry name" value="TPR"/>
    <property type="match status" value="6"/>
</dbReference>
<dbReference type="EMBL" id="MKZS01000001">
    <property type="protein sequence ID" value="OLT61807.1"/>
    <property type="molecule type" value="Genomic_DNA"/>
</dbReference>
<feature type="domain" description="Protein kinase" evidence="6">
    <location>
        <begin position="8"/>
        <end position="287"/>
    </location>
</feature>
<dbReference type="SUPFAM" id="SSF56112">
    <property type="entry name" value="Protein kinase-like (PK-like)"/>
    <property type="match status" value="1"/>
</dbReference>
<accession>A0A1U7N778</accession>
<evidence type="ECO:0000256" key="1">
    <source>
        <dbReference type="ARBA" id="ARBA00022741"/>
    </source>
</evidence>
<dbReference type="InterPro" id="IPR000719">
    <property type="entry name" value="Prot_kinase_dom"/>
</dbReference>
<keyword evidence="1 4" id="KW-0547">Nucleotide-binding</keyword>
<dbReference type="InterPro" id="IPR053137">
    <property type="entry name" value="NLR-like"/>
</dbReference>
<evidence type="ECO:0000256" key="5">
    <source>
        <dbReference type="SAM" id="Phobius"/>
    </source>
</evidence>
<dbReference type="Pfam" id="PF13424">
    <property type="entry name" value="TPR_12"/>
    <property type="match status" value="4"/>
</dbReference>
<dbReference type="PROSITE" id="PS50011">
    <property type="entry name" value="PROTEIN_KINASE_DOM"/>
    <property type="match status" value="1"/>
</dbReference>
<feature type="binding site" evidence="4">
    <location>
        <position position="37"/>
    </location>
    <ligand>
        <name>ATP</name>
        <dbReference type="ChEBI" id="CHEBI:30616"/>
    </ligand>
</feature>